<name>A0A8J4PST2_9MYCE</name>
<dbReference type="GO" id="GO:0005739">
    <property type="term" value="C:mitochondrion"/>
    <property type="evidence" value="ECO:0007669"/>
    <property type="project" value="TreeGrafter"/>
</dbReference>
<evidence type="ECO:0000256" key="5">
    <source>
        <dbReference type="SAM" id="MobiDB-lite"/>
    </source>
</evidence>
<comment type="caution">
    <text evidence="7">The sequence shown here is derived from an EMBL/GenBank/DDBJ whole genome shotgun (WGS) entry which is preliminary data.</text>
</comment>
<keyword evidence="8" id="KW-1185">Reference proteome</keyword>
<feature type="compositionally biased region" description="Basic and acidic residues" evidence="5">
    <location>
        <begin position="184"/>
        <end position="202"/>
    </location>
</feature>
<feature type="domain" description="DNL-type" evidence="6">
    <location>
        <begin position="102"/>
        <end position="206"/>
    </location>
</feature>
<dbReference type="GO" id="GO:0008270">
    <property type="term" value="F:zinc ion binding"/>
    <property type="evidence" value="ECO:0007669"/>
    <property type="project" value="UniProtKB-KW"/>
</dbReference>
<dbReference type="GO" id="GO:0051087">
    <property type="term" value="F:protein-folding chaperone binding"/>
    <property type="evidence" value="ECO:0007669"/>
    <property type="project" value="TreeGrafter"/>
</dbReference>
<dbReference type="GO" id="GO:0030150">
    <property type="term" value="P:protein import into mitochondrial matrix"/>
    <property type="evidence" value="ECO:0007669"/>
    <property type="project" value="TreeGrafter"/>
</dbReference>
<keyword evidence="2 4" id="KW-0863">Zinc-finger</keyword>
<dbReference type="PANTHER" id="PTHR20922:SF13">
    <property type="entry name" value="DNL-TYPE ZINC FINGER PROTEIN"/>
    <property type="match status" value="1"/>
</dbReference>
<dbReference type="GO" id="GO:0006457">
    <property type="term" value="P:protein folding"/>
    <property type="evidence" value="ECO:0007669"/>
    <property type="project" value="TreeGrafter"/>
</dbReference>
<protein>
    <recommendedName>
        <fullName evidence="6">DNL-type domain-containing protein</fullName>
    </recommendedName>
</protein>
<accession>A0A8J4PST2</accession>
<dbReference type="Proteomes" id="UP000695562">
    <property type="component" value="Unassembled WGS sequence"/>
</dbReference>
<dbReference type="EMBL" id="AJWJ01000244">
    <property type="protein sequence ID" value="KAF2072837.1"/>
    <property type="molecule type" value="Genomic_DNA"/>
</dbReference>
<dbReference type="Pfam" id="PF05180">
    <property type="entry name" value="zf-DNL"/>
    <property type="match status" value="1"/>
</dbReference>
<feature type="compositionally biased region" description="Low complexity" evidence="5">
    <location>
        <begin position="206"/>
        <end position="224"/>
    </location>
</feature>
<sequence>MKRFLITTGLQLTSKNNNKLNSLFCNGLKFNSNTSQSHRALSFFNNNSSISSNSNKYQLNSLDKRFYCQKISKEVSDAEVDIHREDDDTEQQFKPTVVEGVRIEPKYYIEFTCTYVDPKSKEECGFVSKKTFSKHSYHKGVVLIRCDGCEKIHLIADHLGFTGYEGGKTIEDFMAEKGIPIQRYRLDQKEDQEQDTDNKEPRLLGSDNSSSSNNNNNSNNDKKE</sequence>
<keyword evidence="3" id="KW-0862">Zinc</keyword>
<dbReference type="InterPro" id="IPR024158">
    <property type="entry name" value="Mt_import_TIM15"/>
</dbReference>
<evidence type="ECO:0000256" key="4">
    <source>
        <dbReference type="PROSITE-ProRule" id="PRU00834"/>
    </source>
</evidence>
<evidence type="ECO:0000256" key="1">
    <source>
        <dbReference type="ARBA" id="ARBA00022723"/>
    </source>
</evidence>
<evidence type="ECO:0000256" key="3">
    <source>
        <dbReference type="ARBA" id="ARBA00022833"/>
    </source>
</evidence>
<dbReference type="AlphaFoldDB" id="A0A8J4PST2"/>
<dbReference type="OrthoDB" id="512667at2759"/>
<evidence type="ECO:0000256" key="2">
    <source>
        <dbReference type="ARBA" id="ARBA00022771"/>
    </source>
</evidence>
<dbReference type="InterPro" id="IPR007853">
    <property type="entry name" value="Znf_DNL-typ"/>
</dbReference>
<evidence type="ECO:0000313" key="8">
    <source>
        <dbReference type="Proteomes" id="UP000695562"/>
    </source>
</evidence>
<evidence type="ECO:0000313" key="7">
    <source>
        <dbReference type="EMBL" id="KAF2072837.1"/>
    </source>
</evidence>
<organism evidence="7 8">
    <name type="scientific">Polysphondylium violaceum</name>
    <dbReference type="NCBI Taxonomy" id="133409"/>
    <lineage>
        <taxon>Eukaryota</taxon>
        <taxon>Amoebozoa</taxon>
        <taxon>Evosea</taxon>
        <taxon>Eumycetozoa</taxon>
        <taxon>Dictyostelia</taxon>
        <taxon>Dictyosteliales</taxon>
        <taxon>Dictyosteliaceae</taxon>
        <taxon>Polysphondylium</taxon>
    </lineage>
</organism>
<gene>
    <name evidence="7" type="ORF">CYY_005848</name>
</gene>
<dbReference type="GO" id="GO:0050821">
    <property type="term" value="P:protein stabilization"/>
    <property type="evidence" value="ECO:0007669"/>
    <property type="project" value="TreeGrafter"/>
</dbReference>
<evidence type="ECO:0000259" key="6">
    <source>
        <dbReference type="PROSITE" id="PS51501"/>
    </source>
</evidence>
<proteinExistence type="predicted"/>
<feature type="region of interest" description="Disordered" evidence="5">
    <location>
        <begin position="183"/>
        <end position="224"/>
    </location>
</feature>
<dbReference type="PROSITE" id="PS51501">
    <property type="entry name" value="ZF_DNL"/>
    <property type="match status" value="1"/>
</dbReference>
<keyword evidence="1" id="KW-0479">Metal-binding</keyword>
<reference evidence="7" key="1">
    <citation type="submission" date="2020-01" db="EMBL/GenBank/DDBJ databases">
        <title>Development of genomics and gene disruption for Polysphondylium violaceum indicates a role for the polyketide synthase stlB in stalk morphogenesis.</title>
        <authorList>
            <person name="Narita B."/>
            <person name="Kawabe Y."/>
            <person name="Kin K."/>
            <person name="Saito T."/>
            <person name="Gibbs R."/>
            <person name="Kuspa A."/>
            <person name="Muzny D."/>
            <person name="Queller D."/>
            <person name="Richards S."/>
            <person name="Strassman J."/>
            <person name="Sucgang R."/>
            <person name="Worley K."/>
            <person name="Schaap P."/>
        </authorList>
    </citation>
    <scope>NUCLEOTIDE SEQUENCE</scope>
    <source>
        <strain evidence="7">QSvi11</strain>
    </source>
</reference>
<dbReference type="PANTHER" id="PTHR20922">
    <property type="entry name" value="DNL-TYPE ZINC FINGER PROTEIN"/>
    <property type="match status" value="1"/>
</dbReference>